<evidence type="ECO:0000256" key="4">
    <source>
        <dbReference type="ARBA" id="ARBA00022679"/>
    </source>
</evidence>
<sequence length="813" mass="90490">MAPPGAAAAPETGAVQLLLRNVDSRTTVIRARREDTVGSVLDRLGNGVAASGAEQRLRAVHAGRELPRGATVGELGLPWDATLHVSYRLVPTPHGDAWRLASEIAAAARLAAATVGQPYAAASLELQVRRFLDSARAAHQRKSNSALGPVAEHLGIFLRRGVPGVLVQLYQSDDKRRRTDAERAIRCFLSPDPPAGKSIVKALTAPVLLEFCESFATGARKGDPLYAALRDMVATVLSDPEWTPGLWGDVPRRRVAEQLIRLARETAVAVIVEIAGAYRSRGHPAAAFGNLVEFKTFWSVLRQQVLELDADTPLRPWRKALSQTLEALLKSVEDCMTRFEMNLPPPPPPAAAGRKHTSSSSALTKWTASLHSVWAVLAELDAWSDAHHAMRTTLAAHPRAVTALVLTAGSELSESIRWITRHRDLLEFEARRHLAMAMLPEIVRGADAPPPHEMLIDRGRLLPDSFGYIAHATPQELRAVLSVAFKHEQATGPGVLREWFCLVCQALFNPRLVLFSACPQDRRRFFINPTSVVDPLHLEYFEFAGRMIALALRHKIHAGVFFDQTLFLQLAGRPITLDDIAEADPSLHASCKKILEMDPSLVDSNILELTFAREDEVLGSRTVTELFPGGKDIAVTSENRCQYIDLLIQDRFVNCTRRQLAYFAAGFRIMFNKWKPWTEFFASLDVEDFDRMLGGSKGTIDVNEWRAQTDYRGYKEKCRQIKWFWKAVENMTVEQQGRLLFFWTSVKCLPSDGFSGLGCRLFIYRASSSRDHLPTSQTCFYHLNLPAYTSLSMMQRRLHMIVQEHVSSGFGAS</sequence>
<evidence type="ECO:0000313" key="9">
    <source>
        <dbReference type="EMBL" id="PAN36089.1"/>
    </source>
</evidence>
<dbReference type="AlphaFoldDB" id="A0A2S3I3P5"/>
<dbReference type="SMART" id="SM00119">
    <property type="entry name" value="HECTc"/>
    <property type="match status" value="1"/>
</dbReference>
<evidence type="ECO:0000259" key="8">
    <source>
        <dbReference type="PROSITE" id="PS50237"/>
    </source>
</evidence>
<proteinExistence type="predicted"/>
<dbReference type="InterPro" id="IPR000569">
    <property type="entry name" value="HECT_dom"/>
</dbReference>
<name>A0A2S3I3P5_9POAL</name>
<keyword evidence="5 6" id="KW-0833">Ubl conjugation pathway</keyword>
<dbReference type="CDD" id="cd00078">
    <property type="entry name" value="HECTc"/>
    <property type="match status" value="1"/>
</dbReference>
<dbReference type="Gene3D" id="3.30.2410.10">
    <property type="entry name" value="Hect, E3 ligase catalytic domain"/>
    <property type="match status" value="1"/>
</dbReference>
<dbReference type="GO" id="GO:0005737">
    <property type="term" value="C:cytoplasm"/>
    <property type="evidence" value="ECO:0007669"/>
    <property type="project" value="TreeGrafter"/>
</dbReference>
<dbReference type="EMBL" id="CM008051">
    <property type="protein sequence ID" value="PAN36089.1"/>
    <property type="molecule type" value="Genomic_DNA"/>
</dbReference>
<dbReference type="GO" id="GO:0061630">
    <property type="term" value="F:ubiquitin protein ligase activity"/>
    <property type="evidence" value="ECO:0007669"/>
    <property type="project" value="UniProtKB-EC"/>
</dbReference>
<evidence type="ECO:0000256" key="3">
    <source>
        <dbReference type="ARBA" id="ARBA00012485"/>
    </source>
</evidence>
<dbReference type="InterPro" id="IPR029071">
    <property type="entry name" value="Ubiquitin-like_domsf"/>
</dbReference>
<dbReference type="InterPro" id="IPR050409">
    <property type="entry name" value="E3_ubiq-protein_ligase"/>
</dbReference>
<dbReference type="GO" id="GO:0006511">
    <property type="term" value="P:ubiquitin-dependent protein catabolic process"/>
    <property type="evidence" value="ECO:0007669"/>
    <property type="project" value="TreeGrafter"/>
</dbReference>
<dbReference type="PANTHER" id="PTHR11254">
    <property type="entry name" value="HECT DOMAIN UBIQUITIN-PROTEIN LIGASE"/>
    <property type="match status" value="1"/>
</dbReference>
<dbReference type="InterPro" id="IPR035983">
    <property type="entry name" value="Hect_E3_ubiquitin_ligase"/>
</dbReference>
<dbReference type="GO" id="GO:0000209">
    <property type="term" value="P:protein polyubiquitination"/>
    <property type="evidence" value="ECO:0007669"/>
    <property type="project" value="TreeGrafter"/>
</dbReference>
<evidence type="ECO:0000256" key="1">
    <source>
        <dbReference type="ARBA" id="ARBA00000885"/>
    </source>
</evidence>
<dbReference type="Gene3D" id="3.30.2160.10">
    <property type="entry name" value="Hect, E3 ligase catalytic domain"/>
    <property type="match status" value="1"/>
</dbReference>
<accession>A0A2S3I3P5</accession>
<keyword evidence="4" id="KW-0808">Transferase</keyword>
<evidence type="ECO:0000256" key="2">
    <source>
        <dbReference type="ARBA" id="ARBA00004906"/>
    </source>
</evidence>
<evidence type="ECO:0000259" key="7">
    <source>
        <dbReference type="PROSITE" id="PS50053"/>
    </source>
</evidence>
<protein>
    <recommendedName>
        <fullName evidence="3">HECT-type E3 ubiquitin transferase</fullName>
        <ecNumber evidence="3">2.3.2.26</ecNumber>
    </recommendedName>
</protein>
<dbReference type="Pfam" id="PF00632">
    <property type="entry name" value="HECT"/>
    <property type="match status" value="1"/>
</dbReference>
<dbReference type="SUPFAM" id="SSF54236">
    <property type="entry name" value="Ubiquitin-like"/>
    <property type="match status" value="1"/>
</dbReference>
<dbReference type="Proteomes" id="UP000243499">
    <property type="component" value="Chromosome 6"/>
</dbReference>
<evidence type="ECO:0000256" key="5">
    <source>
        <dbReference type="ARBA" id="ARBA00022786"/>
    </source>
</evidence>
<feature type="domain" description="HECT" evidence="8">
    <location>
        <begin position="473"/>
        <end position="813"/>
    </location>
</feature>
<dbReference type="PROSITE" id="PS50053">
    <property type="entry name" value="UBIQUITIN_2"/>
    <property type="match status" value="1"/>
</dbReference>
<feature type="domain" description="Ubiquitin-like" evidence="7">
    <location>
        <begin position="15"/>
        <end position="88"/>
    </location>
</feature>
<dbReference type="PANTHER" id="PTHR11254:SF424">
    <property type="entry name" value="E3 UBIQUITIN-PROTEIN LIGASE UPL5"/>
    <property type="match status" value="1"/>
</dbReference>
<dbReference type="Gene3D" id="3.90.1750.10">
    <property type="entry name" value="Hect, E3 ligase catalytic domains"/>
    <property type="match status" value="1"/>
</dbReference>
<comment type="catalytic activity">
    <reaction evidence="1">
        <text>S-ubiquitinyl-[E2 ubiquitin-conjugating enzyme]-L-cysteine + [acceptor protein]-L-lysine = [E2 ubiquitin-conjugating enzyme]-L-cysteine + N(6)-ubiquitinyl-[acceptor protein]-L-lysine.</text>
        <dbReference type="EC" id="2.3.2.26"/>
    </reaction>
</comment>
<dbReference type="Gramene" id="PAN36089">
    <property type="protein sequence ID" value="PAN36089"/>
    <property type="gene ID" value="PAHAL_6G256700"/>
</dbReference>
<organism evidence="9">
    <name type="scientific">Panicum hallii</name>
    <dbReference type="NCBI Taxonomy" id="206008"/>
    <lineage>
        <taxon>Eukaryota</taxon>
        <taxon>Viridiplantae</taxon>
        <taxon>Streptophyta</taxon>
        <taxon>Embryophyta</taxon>
        <taxon>Tracheophyta</taxon>
        <taxon>Spermatophyta</taxon>
        <taxon>Magnoliopsida</taxon>
        <taxon>Liliopsida</taxon>
        <taxon>Poales</taxon>
        <taxon>Poaceae</taxon>
        <taxon>PACMAD clade</taxon>
        <taxon>Panicoideae</taxon>
        <taxon>Panicodae</taxon>
        <taxon>Paniceae</taxon>
        <taxon>Panicinae</taxon>
        <taxon>Panicum</taxon>
        <taxon>Panicum sect. Panicum</taxon>
    </lineage>
</organism>
<comment type="pathway">
    <text evidence="2">Protein modification; protein ubiquitination.</text>
</comment>
<dbReference type="InterPro" id="IPR000626">
    <property type="entry name" value="Ubiquitin-like_dom"/>
</dbReference>
<feature type="active site" description="Glycyl thioester intermediate" evidence="6">
    <location>
        <position position="779"/>
    </location>
</feature>
<dbReference type="EC" id="2.3.2.26" evidence="3"/>
<dbReference type="PROSITE" id="PS50237">
    <property type="entry name" value="HECT"/>
    <property type="match status" value="1"/>
</dbReference>
<reference evidence="9" key="1">
    <citation type="submission" date="2018-04" db="EMBL/GenBank/DDBJ databases">
        <title>WGS assembly of Panicum hallii.</title>
        <authorList>
            <person name="Lovell J."/>
            <person name="Jenkins J."/>
            <person name="Lowry D."/>
            <person name="Mamidi S."/>
            <person name="Sreedasyam A."/>
            <person name="Weng X."/>
            <person name="Barry K."/>
            <person name="Bonette J."/>
            <person name="Campitelli B."/>
            <person name="Daum C."/>
            <person name="Gordon S."/>
            <person name="Gould B."/>
            <person name="Lipzen A."/>
            <person name="Macqueen A."/>
            <person name="Palacio-Mejia J."/>
            <person name="Plott C."/>
            <person name="Shakirov E."/>
            <person name="Shu S."/>
            <person name="Yoshinaga Y."/>
            <person name="Zane M."/>
            <person name="Rokhsar D."/>
            <person name="Grimwood J."/>
            <person name="Schmutz J."/>
            <person name="Juenger T."/>
        </authorList>
    </citation>
    <scope>NUCLEOTIDE SEQUENCE [LARGE SCALE GENOMIC DNA]</scope>
    <source>
        <strain evidence="9">FIL2</strain>
    </source>
</reference>
<evidence type="ECO:0000256" key="6">
    <source>
        <dbReference type="PROSITE-ProRule" id="PRU00104"/>
    </source>
</evidence>
<gene>
    <name evidence="9" type="ORF">PAHAL_6G256700</name>
</gene>
<dbReference type="SUPFAM" id="SSF56204">
    <property type="entry name" value="Hect, E3 ligase catalytic domain"/>
    <property type="match status" value="1"/>
</dbReference>